<dbReference type="RefSeq" id="YP_009397000.1">
    <property type="nucleotide sequence ID" value="NC_035285.1"/>
</dbReference>
<sequence length="33" mass="3949">MQYVKLLKHLINLNVLTNTFYCFLINSKIAYDN</sequence>
<gene>
    <name evidence="1" type="primary">orf33b</name>
</gene>
<name>A0A1Z1MJR4_SPYFI</name>
<proteinExistence type="predicted"/>
<keyword evidence="1" id="KW-0150">Chloroplast</keyword>
<dbReference type="GeneID" id="33359293"/>
<organism evidence="1">
    <name type="scientific">Spyridia filamentosa</name>
    <name type="common">Red alga</name>
    <name type="synonym">Fucus filamentosus</name>
    <dbReference type="NCBI Taxonomy" id="196632"/>
    <lineage>
        <taxon>Eukaryota</taxon>
        <taxon>Rhodophyta</taxon>
        <taxon>Florideophyceae</taxon>
        <taxon>Rhodymeniophycidae</taxon>
        <taxon>Ceramiales</taxon>
        <taxon>Spyridiaceae</taxon>
        <taxon>Spyridia</taxon>
    </lineage>
</organism>
<geneLocation type="chloroplast" evidence="1"/>
<keyword evidence="1" id="KW-0934">Plastid</keyword>
<accession>A0A1Z1MJR4</accession>
<evidence type="ECO:0000313" key="1">
    <source>
        <dbReference type="EMBL" id="ARW66186.1"/>
    </source>
</evidence>
<dbReference type="EMBL" id="MF101441">
    <property type="protein sequence ID" value="ARW66186.1"/>
    <property type="molecule type" value="Genomic_DNA"/>
</dbReference>
<dbReference type="AlphaFoldDB" id="A0A1Z1MJR4"/>
<reference evidence="1" key="1">
    <citation type="journal article" date="2017" name="J. Phycol.">
        <title>Analysis of chloroplast genomes and a supermatrix inform reclassification of the Rhodomelaceae (Rhodophyta).</title>
        <authorList>
            <person name="Diaz-Tapia P."/>
            <person name="Maggs C.A."/>
            <person name="West J.A."/>
            <person name="Verbruggen H."/>
        </authorList>
    </citation>
    <scope>NUCLEOTIDE SEQUENCE</scope>
    <source>
        <strain evidence="1">PD1020</strain>
    </source>
</reference>
<protein>
    <submittedName>
        <fullName evidence="1">Uncharacterized protein</fullName>
    </submittedName>
</protein>